<sequence>MVFKVPRLRLSLHPQIPPRMQLQRYKKNGRFARLSPKKLQFYYGFNTLFWTKKSEARQTGKNTSLTYSEYVVRGLSVRPLRTGFFA</sequence>
<dbReference type="Proteomes" id="UP000199134">
    <property type="component" value="Unassembled WGS sequence"/>
</dbReference>
<gene>
    <name evidence="1" type="ORF">SAMN04487900_101218</name>
</gene>
<organism evidence="1 2">
    <name type="scientific">Prevotella communis</name>
    <dbReference type="NCBI Taxonomy" id="2913614"/>
    <lineage>
        <taxon>Bacteria</taxon>
        <taxon>Pseudomonadati</taxon>
        <taxon>Bacteroidota</taxon>
        <taxon>Bacteroidia</taxon>
        <taxon>Bacteroidales</taxon>
        <taxon>Prevotellaceae</taxon>
        <taxon>Prevotella</taxon>
    </lineage>
</organism>
<dbReference type="AlphaFoldDB" id="A0A1H0D1H4"/>
<reference evidence="2" key="1">
    <citation type="submission" date="2016-10" db="EMBL/GenBank/DDBJ databases">
        <authorList>
            <person name="de Groot N.N."/>
        </authorList>
    </citation>
    <scope>NUCLEOTIDE SEQUENCE [LARGE SCALE GENOMIC DNA]</scope>
    <source>
        <strain evidence="2">BP1-145</strain>
    </source>
</reference>
<accession>A0A1H0D1H4</accession>
<evidence type="ECO:0000313" key="2">
    <source>
        <dbReference type="Proteomes" id="UP000199134"/>
    </source>
</evidence>
<comment type="caution">
    <text evidence="1">The sequence shown here is derived from an EMBL/GenBank/DDBJ whole genome shotgun (WGS) entry which is preliminary data.</text>
</comment>
<proteinExistence type="predicted"/>
<name>A0A1H0D1H4_9BACT</name>
<evidence type="ECO:0000313" key="1">
    <source>
        <dbReference type="EMBL" id="SDN63992.1"/>
    </source>
</evidence>
<protein>
    <submittedName>
        <fullName evidence="1">Uncharacterized protein</fullName>
    </submittedName>
</protein>
<dbReference type="EMBL" id="FNIW01000001">
    <property type="protein sequence ID" value="SDN63992.1"/>
    <property type="molecule type" value="Genomic_DNA"/>
</dbReference>